<gene>
    <name evidence="2" type="ORF">EDD40_7100</name>
</gene>
<dbReference type="OrthoDB" id="9796999at2"/>
<reference evidence="2 3" key="1">
    <citation type="submission" date="2018-11" db="EMBL/GenBank/DDBJ databases">
        <title>Sequencing the genomes of 1000 actinobacteria strains.</title>
        <authorList>
            <person name="Klenk H.-P."/>
        </authorList>
    </citation>
    <scope>NUCLEOTIDE SEQUENCE [LARGE SCALE GENOMIC DNA]</scope>
    <source>
        <strain evidence="2 3">DSM 44231</strain>
    </source>
</reference>
<keyword evidence="3" id="KW-1185">Reference proteome</keyword>
<dbReference type="AlphaFoldDB" id="A0A3N1HGR5"/>
<dbReference type="RefSeq" id="WP_123746731.1">
    <property type="nucleotide sequence ID" value="NZ_RJKM01000001.1"/>
</dbReference>
<evidence type="ECO:0000256" key="1">
    <source>
        <dbReference type="SAM" id="MobiDB-lite"/>
    </source>
</evidence>
<comment type="caution">
    <text evidence="2">The sequence shown here is derived from an EMBL/GenBank/DDBJ whole genome shotgun (WGS) entry which is preliminary data.</text>
</comment>
<feature type="compositionally biased region" description="Low complexity" evidence="1">
    <location>
        <begin position="9"/>
        <end position="18"/>
    </location>
</feature>
<accession>A0A3N1HGR5</accession>
<feature type="region of interest" description="Disordered" evidence="1">
    <location>
        <begin position="1"/>
        <end position="37"/>
    </location>
</feature>
<evidence type="ECO:0000313" key="3">
    <source>
        <dbReference type="Proteomes" id="UP000268727"/>
    </source>
</evidence>
<proteinExistence type="predicted"/>
<dbReference type="Proteomes" id="UP000268727">
    <property type="component" value="Unassembled WGS sequence"/>
</dbReference>
<dbReference type="Pfam" id="PF13376">
    <property type="entry name" value="OmdA"/>
    <property type="match status" value="1"/>
</dbReference>
<sequence length="229" mass="24830">MTAHDGSWTRSPTRRPSTSPTPPGWEAWPAEHHGTSGGAWLKIAKKGSGRPSPSVAEALDVALCHGWIDSHRKGLDDDRYLQRYSPRRPGSSWSRVGVEKVEALVAAGRVRAGGFAAIAAARADGRWDAAHQRQRDATVPPDPVEAPAGADRARERFERLDRTRRHALLLRLVTARTAAARAARLSRIADDLAGVNAVHSGPHVVAGWVDGGRVASAHPASRCPRWWRT</sequence>
<name>A0A3N1HGR5_9PSEU</name>
<protein>
    <submittedName>
        <fullName evidence="2">Uncharacterized protein YdeI (YjbR/CyaY-like superfamily)</fullName>
    </submittedName>
</protein>
<organism evidence="2 3">
    <name type="scientific">Saccharothrix texasensis</name>
    <dbReference type="NCBI Taxonomy" id="103734"/>
    <lineage>
        <taxon>Bacteria</taxon>
        <taxon>Bacillati</taxon>
        <taxon>Actinomycetota</taxon>
        <taxon>Actinomycetes</taxon>
        <taxon>Pseudonocardiales</taxon>
        <taxon>Pseudonocardiaceae</taxon>
        <taxon>Saccharothrix</taxon>
    </lineage>
</organism>
<dbReference type="EMBL" id="RJKM01000001">
    <property type="protein sequence ID" value="ROP41664.1"/>
    <property type="molecule type" value="Genomic_DNA"/>
</dbReference>
<evidence type="ECO:0000313" key="2">
    <source>
        <dbReference type="EMBL" id="ROP41664.1"/>
    </source>
</evidence>